<evidence type="ECO:0000313" key="2">
    <source>
        <dbReference type="Proteomes" id="UP000295192"/>
    </source>
</evidence>
<sequence length="80" mass="8905">MYANALRATTISTICQVLIAFRNAKATVKTDIVDRPESAIVPGATTSMKPLDIVYRSARKAVPMEFANYLERAYVMKITH</sequence>
<proteinExistence type="predicted"/>
<name>A0A484B8H7_DRONA</name>
<accession>A0A484B8H7</accession>
<protein>
    <submittedName>
        <fullName evidence="1">Uncharacterized protein</fullName>
    </submittedName>
</protein>
<comment type="caution">
    <text evidence="1">The sequence shown here is derived from an EMBL/GenBank/DDBJ whole genome shotgun (WGS) entry which is preliminary data.</text>
</comment>
<reference evidence="1 2" key="1">
    <citation type="journal article" date="2019" name="J. Hered.">
        <title>An Improved Genome Assembly for Drosophila navojoa, the Basal Species in the mojavensis Cluster.</title>
        <authorList>
            <person name="Vanderlinde T."/>
            <person name="Dupim E.G."/>
            <person name="Nazario-Yepiz N.O."/>
            <person name="Carvalho A.B."/>
        </authorList>
    </citation>
    <scope>NUCLEOTIDE SEQUENCE [LARGE SCALE GENOMIC DNA]</scope>
    <source>
        <strain evidence="1">Navoj_Jal97</strain>
        <tissue evidence="1">Whole organism</tissue>
    </source>
</reference>
<dbReference type="Proteomes" id="UP000295192">
    <property type="component" value="Unassembled WGS sequence"/>
</dbReference>
<evidence type="ECO:0000313" key="1">
    <source>
        <dbReference type="EMBL" id="TDG44998.1"/>
    </source>
</evidence>
<organism evidence="1 2">
    <name type="scientific">Drosophila navojoa</name>
    <name type="common">Fruit fly</name>
    <dbReference type="NCBI Taxonomy" id="7232"/>
    <lineage>
        <taxon>Eukaryota</taxon>
        <taxon>Metazoa</taxon>
        <taxon>Ecdysozoa</taxon>
        <taxon>Arthropoda</taxon>
        <taxon>Hexapoda</taxon>
        <taxon>Insecta</taxon>
        <taxon>Pterygota</taxon>
        <taxon>Neoptera</taxon>
        <taxon>Endopterygota</taxon>
        <taxon>Diptera</taxon>
        <taxon>Brachycera</taxon>
        <taxon>Muscomorpha</taxon>
        <taxon>Ephydroidea</taxon>
        <taxon>Drosophilidae</taxon>
        <taxon>Drosophila</taxon>
    </lineage>
</organism>
<gene>
    <name evidence="1" type="ORF">AWZ03_008559</name>
</gene>
<keyword evidence="2" id="KW-1185">Reference proteome</keyword>
<dbReference type="AlphaFoldDB" id="A0A484B8H7"/>
<dbReference type="EMBL" id="LSRL02000088">
    <property type="protein sequence ID" value="TDG44998.1"/>
    <property type="molecule type" value="Genomic_DNA"/>
</dbReference>